<dbReference type="InterPro" id="IPR021858">
    <property type="entry name" value="Fun_TF"/>
</dbReference>
<dbReference type="SMART" id="SM00066">
    <property type="entry name" value="GAL4"/>
    <property type="match status" value="1"/>
</dbReference>
<dbReference type="GO" id="GO:0008270">
    <property type="term" value="F:zinc ion binding"/>
    <property type="evidence" value="ECO:0007669"/>
    <property type="project" value="InterPro"/>
</dbReference>
<accession>A0A9W9PFF4</accession>
<comment type="subcellular location">
    <subcellularLocation>
        <location evidence="1">Nucleus</location>
    </subcellularLocation>
</comment>
<dbReference type="CDD" id="cd00067">
    <property type="entry name" value="GAL4"/>
    <property type="match status" value="1"/>
</dbReference>
<dbReference type="GO" id="GO:0005634">
    <property type="term" value="C:nucleus"/>
    <property type="evidence" value="ECO:0007669"/>
    <property type="project" value="UniProtKB-SubCell"/>
</dbReference>
<dbReference type="Proteomes" id="UP001147733">
    <property type="component" value="Unassembled WGS sequence"/>
</dbReference>
<feature type="region of interest" description="Disordered" evidence="6">
    <location>
        <begin position="118"/>
        <end position="193"/>
    </location>
</feature>
<dbReference type="GO" id="GO:0000976">
    <property type="term" value="F:transcription cis-regulatory region binding"/>
    <property type="evidence" value="ECO:0007669"/>
    <property type="project" value="TreeGrafter"/>
</dbReference>
<name>A0A9W9PFF4_PENCI</name>
<dbReference type="GeneID" id="81379894"/>
<evidence type="ECO:0000256" key="1">
    <source>
        <dbReference type="ARBA" id="ARBA00004123"/>
    </source>
</evidence>
<reference evidence="8" key="2">
    <citation type="journal article" date="2023" name="IMA Fungus">
        <title>Comparative genomic study of the Penicillium genus elucidates a diverse pangenome and 15 lateral gene transfer events.</title>
        <authorList>
            <person name="Petersen C."/>
            <person name="Sorensen T."/>
            <person name="Nielsen M.R."/>
            <person name="Sondergaard T.E."/>
            <person name="Sorensen J.L."/>
            <person name="Fitzpatrick D.A."/>
            <person name="Frisvad J.C."/>
            <person name="Nielsen K.L."/>
        </authorList>
    </citation>
    <scope>NUCLEOTIDE SEQUENCE</scope>
    <source>
        <strain evidence="8">IBT 23319</strain>
    </source>
</reference>
<dbReference type="PANTHER" id="PTHR37534:SF25">
    <property type="entry name" value="ZN(II)2CYS6 TRANSCRIPTION FACTOR (EUROFUNG)"/>
    <property type="match status" value="1"/>
</dbReference>
<dbReference type="AlphaFoldDB" id="A0A9W9PFF4"/>
<feature type="compositionally biased region" description="Low complexity" evidence="6">
    <location>
        <begin position="167"/>
        <end position="193"/>
    </location>
</feature>
<feature type="region of interest" description="Disordered" evidence="6">
    <location>
        <begin position="1"/>
        <end position="28"/>
    </location>
</feature>
<dbReference type="Pfam" id="PF11951">
    <property type="entry name" value="Fungal_trans_2"/>
    <property type="match status" value="1"/>
</dbReference>
<keyword evidence="5" id="KW-0539">Nucleus</keyword>
<evidence type="ECO:0000256" key="5">
    <source>
        <dbReference type="ARBA" id="ARBA00023242"/>
    </source>
</evidence>
<dbReference type="GO" id="GO:0045944">
    <property type="term" value="P:positive regulation of transcription by RNA polymerase II"/>
    <property type="evidence" value="ECO:0007669"/>
    <property type="project" value="TreeGrafter"/>
</dbReference>
<dbReference type="GO" id="GO:0000981">
    <property type="term" value="F:DNA-binding transcription factor activity, RNA polymerase II-specific"/>
    <property type="evidence" value="ECO:0007669"/>
    <property type="project" value="InterPro"/>
</dbReference>
<dbReference type="InterPro" id="IPR036864">
    <property type="entry name" value="Zn2-C6_fun-type_DNA-bd_sf"/>
</dbReference>
<evidence type="ECO:0000256" key="4">
    <source>
        <dbReference type="ARBA" id="ARBA00023163"/>
    </source>
</evidence>
<evidence type="ECO:0000313" key="8">
    <source>
        <dbReference type="EMBL" id="KAJ5243480.1"/>
    </source>
</evidence>
<evidence type="ECO:0000256" key="2">
    <source>
        <dbReference type="ARBA" id="ARBA00023015"/>
    </source>
</evidence>
<feature type="domain" description="Zn(2)-C6 fungal-type" evidence="7">
    <location>
        <begin position="37"/>
        <end position="67"/>
    </location>
</feature>
<gene>
    <name evidence="8" type="ORF">N7469_001807</name>
</gene>
<keyword evidence="4" id="KW-0804">Transcription</keyword>
<comment type="caution">
    <text evidence="8">The sequence shown here is derived from an EMBL/GenBank/DDBJ whole genome shotgun (WGS) entry which is preliminary data.</text>
</comment>
<evidence type="ECO:0000256" key="3">
    <source>
        <dbReference type="ARBA" id="ARBA00023125"/>
    </source>
</evidence>
<dbReference type="OrthoDB" id="4525710at2759"/>
<dbReference type="InterPro" id="IPR001138">
    <property type="entry name" value="Zn2Cys6_DnaBD"/>
</dbReference>
<sequence length="586" mass="66192">MSQHMRGSRGEARLELPGNNAETSNSQAPVPMRVGKGCERCRNRHIRCVVSPGASACASCTRLGRVCHLDPRFQFKTVHHVYQKSNGTAARYDLVWDDEQVWVDVEQPVSFVHELCDGSKADSETQQAPSSVGKEPETIFNPFSGHPDSINAKSPGGEDTLIQQGHQPLPQLSLSNLSNNQSSSPISLPSEDPPSLSLREASLIRCFIQKIAPWADICDPQSHFSTVVPRRALQVPMVLKAVLSLAARHDAILTGQSDWEASTYHGQCLELLIPALDRLEQDSDENLLITVVILRIYEELENSQDQRFHLLGSNRLINHMSRSASSRGIAEAVSWQFLRQAIYSSIVQYQHLQLDLCNYERSSMFQRDDDAAFANMVIFHCAHIIQLCRVLPQNTVNEQSWSQVADAVDGWYQQKPLTWQPLRYQAPDLTNSRPFPEIWMMSAPAVVGMQYYHAACIFLTMSDPVSRRMREFEMARTRRLAEVSPVALIDQLVSFKADQILQRKIAGHVVSVIGLSWSNENVHNAYFMACHLLYRFGYCLQNPVEQQGSLEFLSHVENLIGWRTAWIRRELEHQWGELAVVEPPSV</sequence>
<evidence type="ECO:0000313" key="9">
    <source>
        <dbReference type="Proteomes" id="UP001147733"/>
    </source>
</evidence>
<organism evidence="8 9">
    <name type="scientific">Penicillium citrinum</name>
    <dbReference type="NCBI Taxonomy" id="5077"/>
    <lineage>
        <taxon>Eukaryota</taxon>
        <taxon>Fungi</taxon>
        <taxon>Dikarya</taxon>
        <taxon>Ascomycota</taxon>
        <taxon>Pezizomycotina</taxon>
        <taxon>Eurotiomycetes</taxon>
        <taxon>Eurotiomycetidae</taxon>
        <taxon>Eurotiales</taxon>
        <taxon>Aspergillaceae</taxon>
        <taxon>Penicillium</taxon>
    </lineage>
</organism>
<reference evidence="8" key="1">
    <citation type="submission" date="2022-11" db="EMBL/GenBank/DDBJ databases">
        <authorList>
            <person name="Petersen C."/>
        </authorList>
    </citation>
    <scope>NUCLEOTIDE SEQUENCE</scope>
    <source>
        <strain evidence="8">IBT 23319</strain>
    </source>
</reference>
<keyword evidence="3" id="KW-0238">DNA-binding</keyword>
<dbReference type="PANTHER" id="PTHR37534">
    <property type="entry name" value="TRANSCRIPTIONAL ACTIVATOR PROTEIN UGA3"/>
    <property type="match status" value="1"/>
</dbReference>
<protein>
    <recommendedName>
        <fullName evidence="7">Zn(2)-C6 fungal-type domain-containing protein</fullName>
    </recommendedName>
</protein>
<keyword evidence="9" id="KW-1185">Reference proteome</keyword>
<keyword evidence="2" id="KW-0805">Transcription regulation</keyword>
<proteinExistence type="predicted"/>
<dbReference type="RefSeq" id="XP_056506484.1">
    <property type="nucleotide sequence ID" value="XM_056640727.1"/>
</dbReference>
<dbReference type="EMBL" id="JAPQKT010000001">
    <property type="protein sequence ID" value="KAJ5243480.1"/>
    <property type="molecule type" value="Genomic_DNA"/>
</dbReference>
<evidence type="ECO:0000259" key="7">
    <source>
        <dbReference type="PROSITE" id="PS00463"/>
    </source>
</evidence>
<dbReference type="SUPFAM" id="SSF57701">
    <property type="entry name" value="Zn2/Cys6 DNA-binding domain"/>
    <property type="match status" value="1"/>
</dbReference>
<dbReference type="Gene3D" id="4.10.240.10">
    <property type="entry name" value="Zn(2)-C6 fungal-type DNA-binding domain"/>
    <property type="match status" value="1"/>
</dbReference>
<evidence type="ECO:0000256" key="6">
    <source>
        <dbReference type="SAM" id="MobiDB-lite"/>
    </source>
</evidence>
<dbReference type="PROSITE" id="PS00463">
    <property type="entry name" value="ZN2_CY6_FUNGAL_1"/>
    <property type="match status" value="1"/>
</dbReference>